<accession>A0A1H2ZDS6</accession>
<organism evidence="1 2">
    <name type="scientific">Nitrosomonas communis</name>
    <dbReference type="NCBI Taxonomy" id="44574"/>
    <lineage>
        <taxon>Bacteria</taxon>
        <taxon>Pseudomonadati</taxon>
        <taxon>Pseudomonadota</taxon>
        <taxon>Betaproteobacteria</taxon>
        <taxon>Nitrosomonadales</taxon>
        <taxon>Nitrosomonadaceae</taxon>
        <taxon>Nitrosomonas</taxon>
    </lineage>
</organism>
<evidence type="ECO:0000313" key="1">
    <source>
        <dbReference type="EMBL" id="SDX14909.1"/>
    </source>
</evidence>
<gene>
    <name evidence="1" type="ORF">SAMN05421882_10716</name>
</gene>
<proteinExistence type="predicted"/>
<name>A0A1H2ZDS6_9PROT</name>
<dbReference type="EMBL" id="FNNH01000071">
    <property type="protein sequence ID" value="SDX14909.1"/>
    <property type="molecule type" value="Genomic_DNA"/>
</dbReference>
<dbReference type="Proteomes" id="UP000183454">
    <property type="component" value="Unassembled WGS sequence"/>
</dbReference>
<reference evidence="1 2" key="1">
    <citation type="submission" date="2016-10" db="EMBL/GenBank/DDBJ databases">
        <authorList>
            <person name="de Groot N.N."/>
        </authorList>
    </citation>
    <scope>NUCLEOTIDE SEQUENCE [LARGE SCALE GENOMIC DNA]</scope>
    <source>
        <strain evidence="1 2">Nm110</strain>
    </source>
</reference>
<protein>
    <submittedName>
        <fullName evidence="1">Uncharacterized protein</fullName>
    </submittedName>
</protein>
<evidence type="ECO:0000313" key="2">
    <source>
        <dbReference type="Proteomes" id="UP000183454"/>
    </source>
</evidence>
<sequence length="121" mass="13734">MPFWKLTNKYTLSNAAVRILERLRDEHGFTSGDTIVRNYVNKTAVRQKKMFMLLVHLAGHAQVNFGEADGYIGGKLIAFDACYKIFTRVSSLSLIHYQSNDGYSLPSEGPRPVWCTAEDHH</sequence>
<dbReference type="AlphaFoldDB" id="A0A1H2ZDS6"/>